<accession>A0ABW3VLF1</accession>
<dbReference type="PRINTS" id="PR00080">
    <property type="entry name" value="SDRFAMILY"/>
</dbReference>
<dbReference type="PANTHER" id="PTHR43669">
    <property type="entry name" value="5-KETO-D-GLUCONATE 5-REDUCTASE"/>
    <property type="match status" value="1"/>
</dbReference>
<dbReference type="PRINTS" id="PR00081">
    <property type="entry name" value="GDHRDH"/>
</dbReference>
<evidence type="ECO:0000256" key="2">
    <source>
        <dbReference type="ARBA" id="ARBA00023002"/>
    </source>
</evidence>
<gene>
    <name evidence="5" type="ORF">ACFQ34_22055</name>
</gene>
<keyword evidence="6" id="KW-1185">Reference proteome</keyword>
<dbReference type="Gene3D" id="3.40.50.720">
    <property type="entry name" value="NAD(P)-binding Rossmann-like Domain"/>
    <property type="match status" value="1"/>
</dbReference>
<proteinExistence type="inferred from homology"/>
<dbReference type="Proteomes" id="UP001597182">
    <property type="component" value="Unassembled WGS sequence"/>
</dbReference>
<dbReference type="CDD" id="cd05233">
    <property type="entry name" value="SDR_c"/>
    <property type="match status" value="1"/>
</dbReference>
<dbReference type="SUPFAM" id="SSF51735">
    <property type="entry name" value="NAD(P)-binding Rossmann-fold domains"/>
    <property type="match status" value="1"/>
</dbReference>
<dbReference type="EC" id="1.1.1.-" evidence="5"/>
<organism evidence="5 6">
    <name type="scientific">Pseudonocardia benzenivorans</name>
    <dbReference type="NCBI Taxonomy" id="228005"/>
    <lineage>
        <taxon>Bacteria</taxon>
        <taxon>Bacillati</taxon>
        <taxon>Actinomycetota</taxon>
        <taxon>Actinomycetes</taxon>
        <taxon>Pseudonocardiales</taxon>
        <taxon>Pseudonocardiaceae</taxon>
        <taxon>Pseudonocardia</taxon>
    </lineage>
</organism>
<dbReference type="PANTHER" id="PTHR43669:SF3">
    <property type="entry name" value="ALCOHOL DEHYDROGENASE, PUTATIVE (AFU_ORTHOLOGUE AFUA_3G03445)-RELATED"/>
    <property type="match status" value="1"/>
</dbReference>
<dbReference type="Pfam" id="PF00106">
    <property type="entry name" value="adh_short"/>
    <property type="match status" value="1"/>
</dbReference>
<evidence type="ECO:0000313" key="5">
    <source>
        <dbReference type="EMBL" id="MFD1235987.1"/>
    </source>
</evidence>
<comment type="similarity">
    <text evidence="1 3">Belongs to the short-chain dehydrogenases/reductases (SDR) family.</text>
</comment>
<evidence type="ECO:0000256" key="4">
    <source>
        <dbReference type="SAM" id="MobiDB-lite"/>
    </source>
</evidence>
<dbReference type="RefSeq" id="WP_379653111.1">
    <property type="nucleotide sequence ID" value="NZ_JBHTMB010000193.1"/>
</dbReference>
<dbReference type="InterPro" id="IPR036291">
    <property type="entry name" value="NAD(P)-bd_dom_sf"/>
</dbReference>
<reference evidence="6" key="1">
    <citation type="journal article" date="2019" name="Int. J. Syst. Evol. Microbiol.">
        <title>The Global Catalogue of Microorganisms (GCM) 10K type strain sequencing project: providing services to taxonomists for standard genome sequencing and annotation.</title>
        <authorList>
            <consortium name="The Broad Institute Genomics Platform"/>
            <consortium name="The Broad Institute Genome Sequencing Center for Infectious Disease"/>
            <person name="Wu L."/>
            <person name="Ma J."/>
        </authorList>
    </citation>
    <scope>NUCLEOTIDE SEQUENCE [LARGE SCALE GENOMIC DNA]</scope>
    <source>
        <strain evidence="6">CCUG 49018</strain>
    </source>
</reference>
<sequence length="362" mass="39582">MSVDEPSGADRPDTASVTARQKQMVERSLREWRGDLDGRVVVVTGGARGIGRSLCEGLIRAGARVVAADRTWDGAEDFRKQLDAEQGLAVEVDITDDAQLDAAYEAVTDRFGTVDVLVNNAALVSETLFAPTGHRNTLDTTDQDWEAMFGVNVFGTLKVIRRFIKPMQEKKRGSIINVVSSGVLPVAAGGGYHGLRPWTVEMPYQATKAAVTALTFYLAEEVRGDGVAVNAIMPGHTRASWFDTTARAFNDMGVVYFMRPAISEHLLPITLFLSAQDARGAAGRLYYVPEWNYDHGFGDYAAWLDHELPADMEEMYRRLEAAMPTYERSGVPHLPFDAQGALYTAALADLGSQENWAGGSNQ</sequence>
<dbReference type="EMBL" id="JBHTMB010000193">
    <property type="protein sequence ID" value="MFD1235987.1"/>
    <property type="molecule type" value="Genomic_DNA"/>
</dbReference>
<feature type="region of interest" description="Disordered" evidence="4">
    <location>
        <begin position="1"/>
        <end position="20"/>
    </location>
</feature>
<protein>
    <submittedName>
        <fullName evidence="5">SDR family NAD(P)-dependent oxidoreductase</fullName>
        <ecNumber evidence="5">1.1.1.-</ecNumber>
    </submittedName>
</protein>
<name>A0ABW3VLF1_9PSEU</name>
<evidence type="ECO:0000256" key="3">
    <source>
        <dbReference type="RuleBase" id="RU000363"/>
    </source>
</evidence>
<comment type="caution">
    <text evidence="5">The sequence shown here is derived from an EMBL/GenBank/DDBJ whole genome shotgun (WGS) entry which is preliminary data.</text>
</comment>
<dbReference type="GO" id="GO:0016491">
    <property type="term" value="F:oxidoreductase activity"/>
    <property type="evidence" value="ECO:0007669"/>
    <property type="project" value="UniProtKB-KW"/>
</dbReference>
<evidence type="ECO:0000313" key="6">
    <source>
        <dbReference type="Proteomes" id="UP001597182"/>
    </source>
</evidence>
<dbReference type="InterPro" id="IPR002347">
    <property type="entry name" value="SDR_fam"/>
</dbReference>
<keyword evidence="2 5" id="KW-0560">Oxidoreductase</keyword>
<evidence type="ECO:0000256" key="1">
    <source>
        <dbReference type="ARBA" id="ARBA00006484"/>
    </source>
</evidence>